<dbReference type="Gene3D" id="1.25.40.10">
    <property type="entry name" value="Tetratricopeptide repeat domain"/>
    <property type="match status" value="3"/>
</dbReference>
<evidence type="ECO:0000313" key="9">
    <source>
        <dbReference type="RefSeq" id="XP_020098760.1"/>
    </source>
</evidence>
<dbReference type="RefSeq" id="XP_020098761.1">
    <property type="nucleotide sequence ID" value="XM_020243172.1"/>
</dbReference>
<evidence type="ECO:0000313" key="4">
    <source>
        <dbReference type="EMBL" id="OAY75248.1"/>
    </source>
</evidence>
<feature type="repeat" description="PPR" evidence="3">
    <location>
        <begin position="201"/>
        <end position="235"/>
    </location>
</feature>
<dbReference type="FunFam" id="1.25.40.10:FF:000184">
    <property type="entry name" value="Pentatricopeptide repeat-containing protein, chloroplastic"/>
    <property type="match status" value="1"/>
</dbReference>
<dbReference type="GeneID" id="109717400"/>
<proteinExistence type="predicted"/>
<feature type="repeat" description="PPR" evidence="3">
    <location>
        <begin position="302"/>
        <end position="336"/>
    </location>
</feature>
<dbReference type="OrthoDB" id="185373at2759"/>
<dbReference type="Pfam" id="PF01535">
    <property type="entry name" value="PPR"/>
    <property type="match status" value="5"/>
</dbReference>
<dbReference type="InterPro" id="IPR046960">
    <property type="entry name" value="PPR_At4g14850-like_plant"/>
</dbReference>
<keyword evidence="2" id="KW-0809">Transit peptide</keyword>
<dbReference type="EMBL" id="LSRQ01002154">
    <property type="protein sequence ID" value="OAY75248.1"/>
    <property type="molecule type" value="Genomic_DNA"/>
</dbReference>
<dbReference type="NCBIfam" id="TIGR00756">
    <property type="entry name" value="PPR"/>
    <property type="match status" value="5"/>
</dbReference>
<evidence type="ECO:0000313" key="13">
    <source>
        <dbReference type="RefSeq" id="XP_020098765.1"/>
    </source>
</evidence>
<dbReference type="RefSeq" id="XP_020098760.1">
    <property type="nucleotide sequence ID" value="XM_020243171.1"/>
</dbReference>
<dbReference type="PANTHER" id="PTHR47926:SF463">
    <property type="entry name" value="PENTATRICOPEPTIDE REPEAT-CONTAINING PROTEIN"/>
    <property type="match status" value="1"/>
</dbReference>
<evidence type="ECO:0000313" key="12">
    <source>
        <dbReference type="RefSeq" id="XP_020098763.1"/>
    </source>
</evidence>
<dbReference type="Proteomes" id="UP000515123">
    <property type="component" value="Linkage group 11"/>
</dbReference>
<dbReference type="RefSeq" id="XP_020098759.1">
    <property type="nucleotide sequence ID" value="XM_020243170.1"/>
</dbReference>
<evidence type="ECO:0000256" key="3">
    <source>
        <dbReference type="PROSITE-ProRule" id="PRU00708"/>
    </source>
</evidence>
<evidence type="ECO:0000313" key="8">
    <source>
        <dbReference type="RefSeq" id="XP_020098759.1"/>
    </source>
</evidence>
<dbReference type="RefSeq" id="XP_020098763.1">
    <property type="nucleotide sequence ID" value="XM_020243174.1"/>
</dbReference>
<organism evidence="4 5">
    <name type="scientific">Ananas comosus</name>
    <name type="common">Pineapple</name>
    <name type="synonym">Ananas ananas</name>
    <dbReference type="NCBI Taxonomy" id="4615"/>
    <lineage>
        <taxon>Eukaryota</taxon>
        <taxon>Viridiplantae</taxon>
        <taxon>Streptophyta</taxon>
        <taxon>Embryophyta</taxon>
        <taxon>Tracheophyta</taxon>
        <taxon>Spermatophyta</taxon>
        <taxon>Magnoliopsida</taxon>
        <taxon>Liliopsida</taxon>
        <taxon>Poales</taxon>
        <taxon>Bromeliaceae</taxon>
        <taxon>Bromelioideae</taxon>
        <taxon>Ananas</taxon>
    </lineage>
</organism>
<dbReference type="Proteomes" id="UP000092600">
    <property type="component" value="Unassembled WGS sequence"/>
</dbReference>
<dbReference type="PANTHER" id="PTHR47926">
    <property type="entry name" value="PENTATRICOPEPTIDE REPEAT-CONTAINING PROTEIN"/>
    <property type="match status" value="1"/>
</dbReference>
<dbReference type="AlphaFoldDB" id="A0A199VE07"/>
<reference evidence="7 8" key="2">
    <citation type="submission" date="2025-04" db="UniProtKB">
        <authorList>
            <consortium name="RefSeq"/>
        </authorList>
    </citation>
    <scope>IDENTIFICATION</scope>
    <source>
        <tissue evidence="7 8">Leaf</tissue>
    </source>
</reference>
<evidence type="ECO:0000256" key="1">
    <source>
        <dbReference type="ARBA" id="ARBA00022737"/>
    </source>
</evidence>
<keyword evidence="1" id="KW-0677">Repeat</keyword>
<sequence length="525" mass="57372">MGHHHLVLDPKHLPRVVAHAIVSGLVRDSFVAGNLLESHLRLRPSALSEALALLRLSPDPSPFMYNTLLSSLLSHRLPSAAAALLRRMLRRLRGGGAAAAAEPNRYTFPLALKAFAQLRSLRDGELLHALILKLGLGSDPFVHASLVHLYATCGRSAGARKVFDAVPDAKVSAWTALLSGYAKSGELGVARELFDEMPERNLVSWSALIAGYVQSGRPGEALVLFREMLVSRIRPIASVLVSVLVAVAELGALLEGRWVHAYLEREAVEWTPNVRTSLVSMYFKCGDVRSAWQLFDRMMERGVDLWNTMITGVGLNGKGTEALALFDEMVFEGIKPDDMTFIGVLGACSHAGLVDEGMKRFESMSKVHDVSPKVEHYSCMVDLLGKAGLLKEALELIESMPMKANSRVWGSLFGACRAHGNTELGEAVGKVLIELEPKHAGHYVLLANLYASSGRWKEAVEVRERMERRGVELEPGCSSIEVEGVVNEFLVGDQSLPMSGDIYDTLDCTSKVGLNGYVEDIRHNC</sequence>
<feature type="repeat" description="PPR" evidence="3">
    <location>
        <begin position="271"/>
        <end position="301"/>
    </location>
</feature>
<protein>
    <submittedName>
        <fullName evidence="4 7 8">Pentatricopeptide repeat-containing protein</fullName>
    </submittedName>
</protein>
<evidence type="ECO:0000256" key="2">
    <source>
        <dbReference type="ARBA" id="ARBA00022946"/>
    </source>
</evidence>
<dbReference type="SUPFAM" id="SSF48452">
    <property type="entry name" value="TPR-like"/>
    <property type="match status" value="1"/>
</dbReference>
<dbReference type="Gramene" id="Aco005403.1.mrna1">
    <property type="protein sequence ID" value="Aco005403.1.mrna1.cds1"/>
    <property type="gene ID" value="Aco005403.1.path1"/>
</dbReference>
<dbReference type="InterPro" id="IPR002885">
    <property type="entry name" value="PPR_rpt"/>
</dbReference>
<accession>A0A199VE07</accession>
<feature type="repeat" description="PPR" evidence="3">
    <location>
        <begin position="439"/>
        <end position="473"/>
    </location>
</feature>
<evidence type="ECO:0000313" key="6">
    <source>
        <dbReference type="Proteomes" id="UP000515123"/>
    </source>
</evidence>
<name>A0A199VE07_ANACO</name>
<evidence type="ECO:0000313" key="10">
    <source>
        <dbReference type="RefSeq" id="XP_020098761.1"/>
    </source>
</evidence>
<dbReference type="GO" id="GO:0009451">
    <property type="term" value="P:RNA modification"/>
    <property type="evidence" value="ECO:0007669"/>
    <property type="project" value="InterPro"/>
</dbReference>
<dbReference type="Pfam" id="PF13041">
    <property type="entry name" value="PPR_2"/>
    <property type="match status" value="1"/>
</dbReference>
<dbReference type="FunFam" id="1.25.40.10:FF:000348">
    <property type="entry name" value="Pentatricopeptide repeat-containing protein chloroplastic"/>
    <property type="match status" value="1"/>
</dbReference>
<dbReference type="RefSeq" id="XP_020098758.1">
    <property type="nucleotide sequence ID" value="XM_020243169.1"/>
</dbReference>
<dbReference type="InterPro" id="IPR046848">
    <property type="entry name" value="E_motif"/>
</dbReference>
<keyword evidence="6" id="KW-1185">Reference proteome</keyword>
<evidence type="ECO:0000313" key="7">
    <source>
        <dbReference type="RefSeq" id="XP_020098758.1"/>
    </source>
</evidence>
<dbReference type="PROSITE" id="PS51375">
    <property type="entry name" value="PPR"/>
    <property type="match status" value="5"/>
</dbReference>
<reference evidence="4 5" key="1">
    <citation type="journal article" date="2016" name="DNA Res.">
        <title>The draft genome of MD-2 pineapple using hybrid error correction of long reads.</title>
        <authorList>
            <person name="Redwan R.M."/>
            <person name="Saidin A."/>
            <person name="Kumar S.V."/>
        </authorList>
    </citation>
    <scope>NUCLEOTIDE SEQUENCE [LARGE SCALE GENOMIC DNA]</scope>
    <source>
        <strain evidence="5">cv. MD2</strain>
        <tissue evidence="4">Leaf</tissue>
    </source>
</reference>
<feature type="repeat" description="PPR" evidence="3">
    <location>
        <begin position="170"/>
        <end position="200"/>
    </location>
</feature>
<dbReference type="GO" id="GO:0003723">
    <property type="term" value="F:RNA binding"/>
    <property type="evidence" value="ECO:0007669"/>
    <property type="project" value="InterPro"/>
</dbReference>
<evidence type="ECO:0000313" key="11">
    <source>
        <dbReference type="RefSeq" id="XP_020098762.1"/>
    </source>
</evidence>
<dbReference type="Pfam" id="PF20431">
    <property type="entry name" value="E_motif"/>
    <property type="match status" value="1"/>
</dbReference>
<evidence type="ECO:0000313" key="5">
    <source>
        <dbReference type="Proteomes" id="UP000092600"/>
    </source>
</evidence>
<dbReference type="InterPro" id="IPR011990">
    <property type="entry name" value="TPR-like_helical_dom_sf"/>
</dbReference>
<dbReference type="RefSeq" id="XP_020098765.1">
    <property type="nucleotide sequence ID" value="XM_020243176.1"/>
</dbReference>
<gene>
    <name evidence="7 8 9 10 11 12 13" type="primary">LOC109717400</name>
    <name evidence="4" type="ORF">ACMD2_11132</name>
</gene>
<dbReference type="RefSeq" id="XP_020098762.1">
    <property type="nucleotide sequence ID" value="XM_020243173.1"/>
</dbReference>